<evidence type="ECO:0000313" key="16">
    <source>
        <dbReference type="RefSeq" id="XP_026290998.1"/>
    </source>
</evidence>
<evidence type="ECO:0000256" key="2">
    <source>
        <dbReference type="ARBA" id="ARBA00006991"/>
    </source>
</evidence>
<evidence type="ECO:0000259" key="13">
    <source>
        <dbReference type="PROSITE" id="PS50157"/>
    </source>
</evidence>
<evidence type="ECO:0000256" key="12">
    <source>
        <dbReference type="PROSITE-ProRule" id="PRU01263"/>
    </source>
</evidence>
<feature type="binding site" evidence="12">
    <location>
        <position position="63"/>
    </location>
    <ligand>
        <name>Zn(2+)</name>
        <dbReference type="ChEBI" id="CHEBI:29105"/>
    </ligand>
</feature>
<protein>
    <submittedName>
        <fullName evidence="16">Zinc finger protein ZFP2</fullName>
    </submittedName>
</protein>
<keyword evidence="3 12" id="KW-0479">Metal-binding</keyword>
<dbReference type="FunFam" id="3.30.160.60:FF:000624">
    <property type="entry name" value="zinc finger protein 697"/>
    <property type="match status" value="2"/>
</dbReference>
<dbReference type="FunFam" id="3.30.160.60:FF:000100">
    <property type="entry name" value="Zinc finger 45-like"/>
    <property type="match status" value="1"/>
</dbReference>
<keyword evidence="15" id="KW-1185">Reference proteome</keyword>
<feature type="domain" description="C2H2-type" evidence="13">
    <location>
        <begin position="178"/>
        <end position="206"/>
    </location>
</feature>
<gene>
    <name evidence="16" type="primary">LOC113215575</name>
</gene>
<dbReference type="FunFam" id="3.30.160.60:FF:000188">
    <property type="entry name" value="Zinc finger protein 787"/>
    <property type="match status" value="1"/>
</dbReference>
<evidence type="ECO:0000256" key="8">
    <source>
        <dbReference type="ARBA" id="ARBA00023125"/>
    </source>
</evidence>
<dbReference type="InterPro" id="IPR013087">
    <property type="entry name" value="Znf_C2H2_type"/>
</dbReference>
<dbReference type="SUPFAM" id="SSF57716">
    <property type="entry name" value="Glucocorticoid receptor-like (DNA-binding domain)"/>
    <property type="match status" value="1"/>
</dbReference>
<keyword evidence="9" id="KW-0804">Transcription</keyword>
<dbReference type="GO" id="GO:0000981">
    <property type="term" value="F:DNA-binding transcription factor activity, RNA polymerase II-specific"/>
    <property type="evidence" value="ECO:0007669"/>
    <property type="project" value="TreeGrafter"/>
</dbReference>
<dbReference type="PROSITE" id="PS50157">
    <property type="entry name" value="ZINC_FINGER_C2H2_2"/>
    <property type="match status" value="8"/>
</dbReference>
<dbReference type="GO" id="GO:0008270">
    <property type="term" value="F:zinc ion binding"/>
    <property type="evidence" value="ECO:0007669"/>
    <property type="project" value="UniProtKB-UniRule"/>
</dbReference>
<organism evidence="15 16">
    <name type="scientific">Frankliniella occidentalis</name>
    <name type="common">Western flower thrips</name>
    <name type="synonym">Euthrips occidentalis</name>
    <dbReference type="NCBI Taxonomy" id="133901"/>
    <lineage>
        <taxon>Eukaryota</taxon>
        <taxon>Metazoa</taxon>
        <taxon>Ecdysozoa</taxon>
        <taxon>Arthropoda</taxon>
        <taxon>Hexapoda</taxon>
        <taxon>Insecta</taxon>
        <taxon>Pterygota</taxon>
        <taxon>Neoptera</taxon>
        <taxon>Paraneoptera</taxon>
        <taxon>Thysanoptera</taxon>
        <taxon>Terebrantia</taxon>
        <taxon>Thripoidea</taxon>
        <taxon>Thripidae</taxon>
        <taxon>Frankliniella</taxon>
    </lineage>
</organism>
<feature type="domain" description="ZAD" evidence="14">
    <location>
        <begin position="13"/>
        <end position="90"/>
    </location>
</feature>
<dbReference type="SMART" id="SM00355">
    <property type="entry name" value="ZnF_C2H2"/>
    <property type="match status" value="12"/>
</dbReference>
<comment type="similarity">
    <text evidence="2">Belongs to the krueppel C2H2-type zinc-finger protein family.</text>
</comment>
<dbReference type="PROSITE" id="PS00028">
    <property type="entry name" value="ZINC_FINGER_C2H2_1"/>
    <property type="match status" value="10"/>
</dbReference>
<dbReference type="PROSITE" id="PS51915">
    <property type="entry name" value="ZAD"/>
    <property type="match status" value="1"/>
</dbReference>
<feature type="domain" description="C2H2-type" evidence="13">
    <location>
        <begin position="494"/>
        <end position="521"/>
    </location>
</feature>
<accession>A0A6J1TCK7</accession>
<evidence type="ECO:0000256" key="10">
    <source>
        <dbReference type="ARBA" id="ARBA00023242"/>
    </source>
</evidence>
<dbReference type="RefSeq" id="XP_026290998.1">
    <property type="nucleotide sequence ID" value="XM_026435213.2"/>
</dbReference>
<feature type="binding site" evidence="12">
    <location>
        <position position="66"/>
    </location>
    <ligand>
        <name>Zn(2+)</name>
        <dbReference type="ChEBI" id="CHEBI:29105"/>
    </ligand>
</feature>
<dbReference type="GO" id="GO:0048598">
    <property type="term" value="P:embryonic morphogenesis"/>
    <property type="evidence" value="ECO:0007669"/>
    <property type="project" value="UniProtKB-ARBA"/>
</dbReference>
<keyword evidence="6 12" id="KW-0862">Zinc</keyword>
<evidence type="ECO:0000256" key="1">
    <source>
        <dbReference type="ARBA" id="ARBA00004123"/>
    </source>
</evidence>
<feature type="domain" description="C2H2-type" evidence="13">
    <location>
        <begin position="410"/>
        <end position="437"/>
    </location>
</feature>
<dbReference type="SUPFAM" id="SSF57667">
    <property type="entry name" value="beta-beta-alpha zinc fingers"/>
    <property type="match status" value="6"/>
</dbReference>
<dbReference type="OrthoDB" id="8962942at2759"/>
<dbReference type="PANTHER" id="PTHR24384">
    <property type="entry name" value="FINGER PUTATIVE TRANSCRIPTION FACTOR FAMILY-RELATED"/>
    <property type="match status" value="1"/>
</dbReference>
<dbReference type="Pfam" id="PF13912">
    <property type="entry name" value="zf-C2H2_6"/>
    <property type="match status" value="1"/>
</dbReference>
<dbReference type="FunFam" id="3.30.160.60:FF:000446">
    <property type="entry name" value="Zinc finger protein"/>
    <property type="match status" value="1"/>
</dbReference>
<dbReference type="PANTHER" id="PTHR24384:SF189">
    <property type="entry name" value="C2H2-TYPE DOMAIN-CONTAINING PROTEIN-RELATED"/>
    <property type="match status" value="1"/>
</dbReference>
<comment type="subcellular location">
    <subcellularLocation>
        <location evidence="1">Nucleus</location>
    </subcellularLocation>
</comment>
<name>A0A6J1TCK7_FRAOC</name>
<evidence type="ECO:0000256" key="9">
    <source>
        <dbReference type="ARBA" id="ARBA00023163"/>
    </source>
</evidence>
<evidence type="ECO:0000313" key="15">
    <source>
        <dbReference type="Proteomes" id="UP000504606"/>
    </source>
</evidence>
<keyword evidence="10" id="KW-0539">Nucleus</keyword>
<reference evidence="16" key="1">
    <citation type="submission" date="2025-08" db="UniProtKB">
        <authorList>
            <consortium name="RefSeq"/>
        </authorList>
    </citation>
    <scope>IDENTIFICATION</scope>
    <source>
        <tissue evidence="16">Whole organism</tissue>
    </source>
</reference>
<feature type="binding site" evidence="12">
    <location>
        <position position="15"/>
    </location>
    <ligand>
        <name>Zn(2+)</name>
        <dbReference type="ChEBI" id="CHEBI:29105"/>
    </ligand>
</feature>
<feature type="domain" description="C2H2-type" evidence="13">
    <location>
        <begin position="138"/>
        <end position="166"/>
    </location>
</feature>
<proteinExistence type="inferred from homology"/>
<dbReference type="Pfam" id="PF07776">
    <property type="entry name" value="zf-AD"/>
    <property type="match status" value="1"/>
</dbReference>
<dbReference type="InterPro" id="IPR050752">
    <property type="entry name" value="C2H2-ZF_domain"/>
</dbReference>
<keyword evidence="4" id="KW-0677">Repeat</keyword>
<feature type="binding site" evidence="12">
    <location>
        <position position="18"/>
    </location>
    <ligand>
        <name>Zn(2+)</name>
        <dbReference type="ChEBI" id="CHEBI:29105"/>
    </ligand>
</feature>
<evidence type="ECO:0000256" key="6">
    <source>
        <dbReference type="ARBA" id="ARBA00022833"/>
    </source>
</evidence>
<dbReference type="GeneID" id="113215575"/>
<keyword evidence="5 11" id="KW-0863">Zinc-finger</keyword>
<dbReference type="GO" id="GO:0000978">
    <property type="term" value="F:RNA polymerase II cis-regulatory region sequence-specific DNA binding"/>
    <property type="evidence" value="ECO:0007669"/>
    <property type="project" value="TreeGrafter"/>
</dbReference>
<dbReference type="Gene3D" id="3.40.1800.20">
    <property type="match status" value="1"/>
</dbReference>
<evidence type="ECO:0000256" key="5">
    <source>
        <dbReference type="ARBA" id="ARBA00022771"/>
    </source>
</evidence>
<dbReference type="InterPro" id="IPR036236">
    <property type="entry name" value="Znf_C2H2_sf"/>
</dbReference>
<dbReference type="InterPro" id="IPR012934">
    <property type="entry name" value="Znf_AD"/>
</dbReference>
<evidence type="ECO:0000256" key="4">
    <source>
        <dbReference type="ARBA" id="ARBA00022737"/>
    </source>
</evidence>
<feature type="domain" description="C2H2-type" evidence="13">
    <location>
        <begin position="438"/>
        <end position="465"/>
    </location>
</feature>
<dbReference type="Pfam" id="PF00096">
    <property type="entry name" value="zf-C2H2"/>
    <property type="match status" value="4"/>
</dbReference>
<feature type="domain" description="C2H2-type" evidence="13">
    <location>
        <begin position="522"/>
        <end position="549"/>
    </location>
</feature>
<dbReference type="GO" id="GO:0005634">
    <property type="term" value="C:nucleus"/>
    <property type="evidence" value="ECO:0007669"/>
    <property type="project" value="UniProtKB-SubCell"/>
</dbReference>
<dbReference type="SMART" id="SM00868">
    <property type="entry name" value="zf-AD"/>
    <property type="match status" value="1"/>
</dbReference>
<dbReference type="Gene3D" id="3.30.160.60">
    <property type="entry name" value="Classic Zinc Finger"/>
    <property type="match status" value="8"/>
</dbReference>
<feature type="domain" description="C2H2-type" evidence="13">
    <location>
        <begin position="550"/>
        <end position="579"/>
    </location>
</feature>
<evidence type="ECO:0000259" key="14">
    <source>
        <dbReference type="PROSITE" id="PS51915"/>
    </source>
</evidence>
<evidence type="ECO:0000256" key="11">
    <source>
        <dbReference type="PROSITE-ProRule" id="PRU00042"/>
    </source>
</evidence>
<sequence>MNFHPMQMLDFSKTCRLCLTQDYDLIPISTQTTDSSSIALASKITSTVALEVCEGDELPAQICGNCFQRIDQWYSFKQVCHNSFSVLRQCVKQTDKKDMNQMDDTLCEHLAAAVAEDPEKAGFLLGPPGPTDDMSSHLSCQVCGKVFSRYNNRVFHEKKYHSVKGSTMKMKGKEKGDFTCKVCSREFCRLDNLKTHELRMHSNGRSFFCDCGSGFVRKQDMIWHQNQHVKSSSPGLAPAPEELDKTLGCPICALPFPKIEKLNEHMELSHMDSKFQCNICLSKFYNKEELLWHQKHTMVPSAAAASSSWSHFICNICNHNFSNINMCKSHIVRVHGTPSALKSNSCCQNFVFSGKQDIDGEGEKKEVITKAHRSRSGDPYFCSCCGKEFDKHGRSSGSGEKRQHSGSKNHICKECGKSFLTSSRLKTHTLIHTDVKPFICEVCQGKFRTLSNLLAHKKRHTAEPKYVCKTCGKEFLSYSGLARHEILHTGVKDFACEECGKTFVTLQERRKHMKYHTGEKSHVCKYCDKAFFESGHLAIHLRSHLNEKPYSCVVCSRSFDSTTKLKRHKKTDAHMRRMNVNQPPRETSRSEWTTNNYVYNETLVANGGPSIYHI</sequence>
<dbReference type="KEGG" id="foc:113215575"/>
<keyword evidence="8" id="KW-0238">DNA-binding</keyword>
<dbReference type="Proteomes" id="UP000504606">
    <property type="component" value="Unplaced"/>
</dbReference>
<feature type="domain" description="C2H2-type" evidence="13">
    <location>
        <begin position="466"/>
        <end position="493"/>
    </location>
</feature>
<evidence type="ECO:0000256" key="7">
    <source>
        <dbReference type="ARBA" id="ARBA00023015"/>
    </source>
</evidence>
<evidence type="ECO:0000256" key="3">
    <source>
        <dbReference type="ARBA" id="ARBA00022723"/>
    </source>
</evidence>
<keyword evidence="7" id="KW-0805">Transcription regulation</keyword>
<dbReference type="AlphaFoldDB" id="A0A6J1TCK7"/>